<dbReference type="SMART" id="SM00824">
    <property type="entry name" value="PKS_TE"/>
    <property type="match status" value="1"/>
</dbReference>
<dbReference type="GO" id="GO:0004315">
    <property type="term" value="F:3-oxoacyl-[acyl-carrier-protein] synthase activity"/>
    <property type="evidence" value="ECO:0007669"/>
    <property type="project" value="InterPro"/>
</dbReference>
<dbReference type="SUPFAM" id="SSF47336">
    <property type="entry name" value="ACP-like"/>
    <property type="match status" value="1"/>
</dbReference>
<dbReference type="InterPro" id="IPR018201">
    <property type="entry name" value="Ketoacyl_synth_AS"/>
</dbReference>
<keyword evidence="2" id="KW-0597">Phosphoprotein</keyword>
<evidence type="ECO:0000256" key="2">
    <source>
        <dbReference type="ARBA" id="ARBA00022553"/>
    </source>
</evidence>
<dbReference type="PROSITE" id="PS00606">
    <property type="entry name" value="KS3_1"/>
    <property type="match status" value="2"/>
</dbReference>
<dbReference type="PROSITE" id="PS00012">
    <property type="entry name" value="PHOSPHOPANTETHEINE"/>
    <property type="match status" value="2"/>
</dbReference>
<name>Q9F828_MICMH</name>
<evidence type="ECO:0000313" key="9">
    <source>
        <dbReference type="EMBL" id="AAG13919.1"/>
    </source>
</evidence>
<dbReference type="InterPro" id="IPR014030">
    <property type="entry name" value="Ketoacyl_synth_N"/>
</dbReference>
<dbReference type="Gene3D" id="3.40.50.720">
    <property type="entry name" value="NAD(P)-binding Rossmann-like Domain"/>
    <property type="match status" value="2"/>
</dbReference>
<dbReference type="SUPFAM" id="SSF101173">
    <property type="entry name" value="Docking domain B of the erythromycin polyketide synthase (DEBS)"/>
    <property type="match status" value="1"/>
</dbReference>
<dbReference type="SMART" id="SM01294">
    <property type="entry name" value="PKS_PP_betabranch"/>
    <property type="match status" value="1"/>
</dbReference>
<dbReference type="Pfam" id="PF00550">
    <property type="entry name" value="PP-binding"/>
    <property type="match status" value="2"/>
</dbReference>
<dbReference type="InterPro" id="IPR016035">
    <property type="entry name" value="Acyl_Trfase/lysoPLipase"/>
</dbReference>
<dbReference type="PANTHER" id="PTHR43775:SF51">
    <property type="entry name" value="INACTIVE PHENOLPHTHIOCEROL SYNTHESIS POLYKETIDE SYNTHASE TYPE I PKS1-RELATED"/>
    <property type="match status" value="1"/>
</dbReference>
<dbReference type="InterPro" id="IPR016036">
    <property type="entry name" value="Malonyl_transacylase_ACP-bd"/>
</dbReference>
<dbReference type="InterPro" id="IPR020806">
    <property type="entry name" value="PKS_PP-bd"/>
</dbReference>
<feature type="domain" description="Ketosynthase family 3 (KS3)" evidence="8">
    <location>
        <begin position="38"/>
        <end position="452"/>
    </location>
</feature>
<dbReference type="InterPro" id="IPR006162">
    <property type="entry name" value="Ppantetheine_attach_site"/>
</dbReference>
<dbReference type="Gene3D" id="3.40.366.10">
    <property type="entry name" value="Malonyl-Coenzyme A Acyl Carrier Protein, domain 2"/>
    <property type="match status" value="2"/>
</dbReference>
<organism evidence="9">
    <name type="scientific">Micromonospora megalomicea subsp. nigra</name>
    <dbReference type="NCBI Taxonomy" id="136926"/>
    <lineage>
        <taxon>Bacteria</taxon>
        <taxon>Bacillati</taxon>
        <taxon>Actinomycetota</taxon>
        <taxon>Actinomycetes</taxon>
        <taxon>Micromonosporales</taxon>
        <taxon>Micromonosporaceae</taxon>
        <taxon>Micromonospora</taxon>
    </lineage>
</organism>
<dbReference type="ESTHER" id="micme-MEGAIII">
    <property type="family name" value="Thioesterase"/>
</dbReference>
<dbReference type="InterPro" id="IPR001227">
    <property type="entry name" value="Ac_transferase_dom_sf"/>
</dbReference>
<feature type="domain" description="Carrier" evidence="7">
    <location>
        <begin position="1410"/>
        <end position="1485"/>
    </location>
</feature>
<dbReference type="Gene3D" id="6.10.40.10">
    <property type="match status" value="1"/>
</dbReference>
<dbReference type="SUPFAM" id="SSF53474">
    <property type="entry name" value="alpha/beta-Hydrolases"/>
    <property type="match status" value="1"/>
</dbReference>
<proteinExistence type="predicted"/>
<feature type="domain" description="Ketosynthase family 3 (KS3)" evidence="8">
    <location>
        <begin position="1507"/>
        <end position="1933"/>
    </location>
</feature>
<evidence type="ECO:0000256" key="3">
    <source>
        <dbReference type="ARBA" id="ARBA00022679"/>
    </source>
</evidence>
<dbReference type="InterPro" id="IPR020802">
    <property type="entry name" value="TesA-like"/>
</dbReference>
<feature type="region of interest" description="Disordered" evidence="6">
    <location>
        <begin position="456"/>
        <end position="481"/>
    </location>
</feature>
<dbReference type="InterPro" id="IPR057326">
    <property type="entry name" value="KR_dom"/>
</dbReference>
<dbReference type="InterPro" id="IPR036299">
    <property type="entry name" value="Polyketide_synth_docking_sf"/>
</dbReference>
<dbReference type="Gene3D" id="3.40.47.10">
    <property type="match status" value="2"/>
</dbReference>
<dbReference type="SUPFAM" id="SSF55048">
    <property type="entry name" value="Probable ACP-binding domain of malonyl-CoA ACP transacylase"/>
    <property type="match status" value="2"/>
</dbReference>
<dbReference type="SUPFAM" id="SSF53901">
    <property type="entry name" value="Thiolase-like"/>
    <property type="match status" value="2"/>
</dbReference>
<feature type="domain" description="Carrier" evidence="7">
    <location>
        <begin position="2845"/>
        <end position="2920"/>
    </location>
</feature>
<dbReference type="InterPro" id="IPR001031">
    <property type="entry name" value="Thioesterase"/>
</dbReference>
<dbReference type="FunFam" id="1.10.1200.10:FF:000007">
    <property type="entry name" value="Probable polyketide synthase pks17"/>
    <property type="match status" value="1"/>
</dbReference>
<dbReference type="SUPFAM" id="SSF51735">
    <property type="entry name" value="NAD(P)-binding Rossmann-fold domains"/>
    <property type="match status" value="4"/>
</dbReference>
<dbReference type="InterPro" id="IPR029058">
    <property type="entry name" value="AB_hydrolase_fold"/>
</dbReference>
<dbReference type="InterPro" id="IPR050091">
    <property type="entry name" value="PKS_NRPS_Biosynth_Enz"/>
</dbReference>
<dbReference type="GO" id="GO:0031177">
    <property type="term" value="F:phosphopantetheine binding"/>
    <property type="evidence" value="ECO:0007669"/>
    <property type="project" value="InterPro"/>
</dbReference>
<keyword evidence="1" id="KW-0596">Phosphopantetheine</keyword>
<dbReference type="EMBL" id="AF263245">
    <property type="protein sequence ID" value="AAG13919.1"/>
    <property type="molecule type" value="Genomic_DNA"/>
</dbReference>
<dbReference type="CDD" id="cd08952">
    <property type="entry name" value="KR_1_SDR_x"/>
    <property type="match status" value="2"/>
</dbReference>
<evidence type="ECO:0000256" key="5">
    <source>
        <dbReference type="ARBA" id="ARBA00023315"/>
    </source>
</evidence>
<dbReference type="InterPro" id="IPR014031">
    <property type="entry name" value="Ketoacyl_synth_C"/>
</dbReference>
<dbReference type="GO" id="GO:0006633">
    <property type="term" value="P:fatty acid biosynthetic process"/>
    <property type="evidence" value="ECO:0007669"/>
    <property type="project" value="InterPro"/>
</dbReference>
<feature type="compositionally biased region" description="Low complexity" evidence="6">
    <location>
        <begin position="467"/>
        <end position="481"/>
    </location>
</feature>
<keyword evidence="3" id="KW-0808">Transferase</keyword>
<dbReference type="SMART" id="SM00823">
    <property type="entry name" value="PKS_PP"/>
    <property type="match status" value="2"/>
</dbReference>
<dbReference type="InterPro" id="IPR036736">
    <property type="entry name" value="ACP-like_sf"/>
</dbReference>
<sequence length="3201" mass="334786">MSESSGMTEDRLRRYLKRTVAELDSVTGRLDEVEYRAREPIAVVGMACRFPGGVDSPEAFWEFIRDGGDAIAEAPTDRGWPPAPRPRLGGLLAEPGAFDAAFFGISPREALATDPQQRLMLEISWEALERAGFDPSSLRGSAGGVFTGVGAVDYGPRPDEAPEEVLGYVGIGTASSVASGRVAYTLGLEGPAVTVDTACSSGLTAVHLAMESLRRDECTLVLAGGVTVMSSPGAFTEFRSQGGLAEDGRCKPFSRAADGFGLAEGAGVLVLQRLSVARAEGRPVLAVLRGSAINQDGASNGLTAPSGPAQRRVIRQALERARLRPVDVDYVEAHGTGTRLGDPIEAHALLDTYGADREPGRPLWVGSVKSNIGHTQAAAGVAGVMKTVLALRHREIPATLHFDEPSPHVDWDRGAVSVVSETRPWPVGERPRRAGVSSFGISGTNAHVIVEEAPSPQAADLDPTPGPATGATPGTDAAPTAEPGAEAVALVFSARDERALRAQAARLADRLTDDPAPSLRDTAFTLVTRRATWEHRAVVVGGGEEVLAGLRAVAGGRPVDGAVSGRARAGRRVVLVFPGQGAQWQGMARDLLRQSPTFAESIDACERALAPHVDWSLREVLDGEQSLDPVDVVQPVLFAVMVSLARLWQSYGVTPGAVVGHSQGEIAAAHVAGALSLADAARVVALRSRVLRRLGGHGGMASFGLHPDQAAERIARFAGALTVASVNGPRSVVLAGENGPLDELIAECEAEGVTARRIPVDYASHSPQVESLREELLAALAGVRPVSAGIPLYSTLTGQVIETATMDADYWFANLREPVRFQDATRQLAEAGFDAFVEVSPHPVLTVGVEATLEAVLPPDADPCVTGTLRRERGGLAQFHTALAEAYTRGVEVDWRTAVGEGRPVDLPVYPFQRQNFWLPVPLGRVPDTGDEWRYQLAWHPVDLGRSSLAGRVLVVTGAAVPPAWTDVVRDGLEQRGATVVLCTAQSRARIGAALDAVDGTALSTVVSLLALAEGGAVDDPSLDTLALVQALGAAGIDVPLWLVTRDAAAVTVGDDVDPAQAMVGGLGRVVGVESPARWGGLVDLREADADSARSLAAILADPRGEEQFAIRPDGVTVARLVPAPARAAGTRWTPRGTVLVTGGTGGIGAHLARWLAGAGAEHLVLLNRRGAEAAGAADLRDELVALGTGVTITACDVADRDRLAAVLDAARAQGRVVTAVFHAAGISRSTAVQELTESEFTEITDAKVRGTANLAELCPELDALVLFSSNAAVWGSPGLASYAAGNAFLDAFARRGRRSGLPVTSIAWGLWAGQNMAGTEGGDYLRSQGLRAMDPQRAIEELRTTLDAGDPWVSVVDLDRERFVELFTAARRRPLFDELGGVRAGAEETGQESDLARRLASMPEAERHEHVARLVRAEVAAVLGHGTPTVIERDVAFRDLGFDSMTAVDLRNRLAAVTGVRVATTIVFDHPTVDRLTAHYLERLVGEPEATTPAAAVVPQAPGEADEPIAIVGMACRLAGGVRTPDQLWDFIVADGDAVTEMPSDRSWDLDALFDPDPERHGTSYSRHGAFLDGAADFDAAFFGISPREALAMDPQQRQVLETTWELFENAGIDPHSLRGTDTGVFLGAAYQGYGQNAQVPKESEGYLLTGGSSAVASGRIAYVLGLEGPAITVDTACSSSLVALHVAAGSLRSGDCGLAVAGGVSVMAGPEVFTEFSRQGALAPDGRCKPFSDQADGFGFAEGVAVVLLQRLSVAVREGRRVLGVVVGSAVNQDGASNGLAAPSGVAQQRVIRRAWGRAGVSGGDVGVVEAHGTGTRLGDPVELGALLGTYGVGRGGVGPVVVGSVKANVGHVQAAAGVVGVIKVVLGLGRGLVGPMVCRGGLSGLVDWSSGGLVVADGVRGWPVGVDGVRRGGVSAFGVSGTNAHVVVAEAPGSVVGAERPVEGSSRGLVGVAGGVVPVVLSAKTETALTELARRLHDAVDDTVALPAVAATLATGRAHLPYRAALLARDHDELRDRLRAFTTGSAAPGVVSGVASGGGVVFVFPGQGGQWVGMARGLLSVPVFVESVVECDAVVSSVVGFSVLGVLEGRSGAPSLDRVDVVQPVLFVVMVSLARLWRWCGVVPAAVVGHSQGEIAAAVVAGVLSVGDGARVVALRARALRALAGHGGMVSLAVSAERARELIAPWSDRISVAAVNSPTSVVVSGDPQALAALVAHCAETGERAKTLPVDYASHSAHVEQIRDTILTDLADVTARRPDVALYSTLHGARGAGTDMDARYWYDNLRSPVRFDEAVEAAVADGYRVFVEMSPHPVLTAAVQEIDDETVAIGSLHRDTGERHLVAELARAHVHGVPVDWRAILPATHPVPLPNYPFEATRYWLAPTAADQVADHRYRVDWRPLATTPAELSGSYLVFGDAPETLGHSVEKAGGLLVPVAAPDRESLAVALDEAAGRLAGVLSFAADTATHLARHRLLGEADVEAPLWLVTSGGVALDDHDPIDCDQAMVWGIGRVMGLETPHRWGGLVDVTVEPTAEDGVVFAALLAADDHEDQVALRDGIRHGRRLVRAPLTTRNARWTPAGTALVTGGTGALGGHVARYLARSGVTDLVLLSRSGPDAPGAAELAAELADLGAEPRVEACDVTDGPRLRALVQELREQDRPVRIVVHTAGVPDSRPLDRIDELESVSAAKVTGARLLDELCPDADTFVLFSSGAGVWGSANLGAYAAANAYLDALAHRRRQAGRAATSVAWGAWAGDGMATGDLDGLTRRGLRAMAPDRALRACTRRWTTHDTCVSVADVDWDRFAVGFTAARPRPLIDELVTSAPVAAPTAAAAPVPAMTADQLLQFTRSHVAAILGHQDPDAVGLDQPFTELGFDSLTAVGLRNQLQQATGRTLPAALVFQHPTVRRLADHLAQQLDVGTAPVEATGSVLRDGYRRAGQTGDVRSYLDLLANLSEFRERFTDAASLGGQLELVDLADGSGPVTVICCAGTAALSGPHEFARLASALRGTVPVRALAQPGYEAGEPVPASMEAVLGVQADAVLAAQGDTPFVLVGHSAGALMAYALATELADRGHPPRGVVLLDVYPPGHQEAVHAWLGELTAALFDHETVRMDDTRLTALGAYDRLTGRWRPRDTGLPTLVVAASEPMGEWPDDGWQSTWPFGHDRVTVPGDHFSMVQEHADAIARHIDAWLSGERA</sequence>
<dbReference type="InterPro" id="IPR032821">
    <property type="entry name" value="PKS_assoc"/>
</dbReference>
<dbReference type="Pfam" id="PF00975">
    <property type="entry name" value="Thioesterase"/>
    <property type="match status" value="1"/>
</dbReference>
<dbReference type="Pfam" id="PF16197">
    <property type="entry name" value="KAsynt_C_assoc"/>
    <property type="match status" value="1"/>
</dbReference>
<dbReference type="InterPro" id="IPR014043">
    <property type="entry name" value="Acyl_transferase_dom"/>
</dbReference>
<protein>
    <submittedName>
        <fullName evidence="9">Megalomicin 6-deoxyerythronolide B synthase 3</fullName>
    </submittedName>
</protein>
<reference evidence="9" key="1">
    <citation type="journal article" date="2000" name="Mol. Microbiol.">
        <title>Biosynthesis of the anti-parasitic agent megalomicin: transformation of erythromycin to megalomicin in Saccharopolyspora erythraea.</title>
        <authorList>
            <person name="Volchegursky Y."/>
            <person name="Hu Z."/>
            <person name="Katz L."/>
            <person name="McDaniel R."/>
        </authorList>
    </citation>
    <scope>NUCLEOTIDE SEQUENCE</scope>
    <source>
        <strain evidence="9">NRRL3275</strain>
    </source>
</reference>
<dbReference type="SMART" id="SM00825">
    <property type="entry name" value="PKS_KS"/>
    <property type="match status" value="2"/>
</dbReference>
<dbReference type="SMART" id="SM00827">
    <property type="entry name" value="PKS_AT"/>
    <property type="match status" value="2"/>
</dbReference>
<dbReference type="PROSITE" id="PS50075">
    <property type="entry name" value="CARRIER"/>
    <property type="match status" value="2"/>
</dbReference>
<dbReference type="SUPFAM" id="SSF52151">
    <property type="entry name" value="FabD/lysophospholipase-like"/>
    <property type="match status" value="2"/>
</dbReference>
<dbReference type="InterPro" id="IPR020841">
    <property type="entry name" value="PKS_Beta-ketoAc_synthase_dom"/>
</dbReference>
<dbReference type="GO" id="GO:0004312">
    <property type="term" value="F:fatty acid synthase activity"/>
    <property type="evidence" value="ECO:0007669"/>
    <property type="project" value="TreeGrafter"/>
</dbReference>
<dbReference type="Pfam" id="PF00109">
    <property type="entry name" value="ketoacyl-synt"/>
    <property type="match status" value="2"/>
</dbReference>
<accession>Q9F828</accession>
<dbReference type="InterPro" id="IPR013968">
    <property type="entry name" value="PKS_KR"/>
</dbReference>
<dbReference type="CDD" id="cd00833">
    <property type="entry name" value="PKS"/>
    <property type="match status" value="2"/>
</dbReference>
<evidence type="ECO:0000256" key="4">
    <source>
        <dbReference type="ARBA" id="ARBA00023268"/>
    </source>
</evidence>
<evidence type="ECO:0000259" key="8">
    <source>
        <dbReference type="PROSITE" id="PS52004"/>
    </source>
</evidence>
<evidence type="ECO:0000256" key="6">
    <source>
        <dbReference type="SAM" id="MobiDB-lite"/>
    </source>
</evidence>
<dbReference type="Pfam" id="PF22621">
    <property type="entry name" value="CurL-like_PKS_C"/>
    <property type="match status" value="1"/>
</dbReference>
<evidence type="ECO:0000259" key="7">
    <source>
        <dbReference type="PROSITE" id="PS50075"/>
    </source>
</evidence>
<evidence type="ECO:0000256" key="1">
    <source>
        <dbReference type="ARBA" id="ARBA00022450"/>
    </source>
</evidence>
<dbReference type="Pfam" id="PF02801">
    <property type="entry name" value="Ketoacyl-synt_C"/>
    <property type="match status" value="2"/>
</dbReference>
<dbReference type="Pfam" id="PF00698">
    <property type="entry name" value="Acyl_transf_1"/>
    <property type="match status" value="2"/>
</dbReference>
<dbReference type="SMART" id="SM00822">
    <property type="entry name" value="PKS_KR"/>
    <property type="match status" value="2"/>
</dbReference>
<dbReference type="Gene3D" id="1.10.1200.10">
    <property type="entry name" value="ACP-like"/>
    <property type="match status" value="2"/>
</dbReference>
<dbReference type="FunFam" id="3.40.366.10:FF:000002">
    <property type="entry name" value="Probable polyketide synthase 2"/>
    <property type="match status" value="2"/>
</dbReference>
<dbReference type="KEGG" id="ag:AAG13919"/>
<dbReference type="PANTHER" id="PTHR43775">
    <property type="entry name" value="FATTY ACID SYNTHASE"/>
    <property type="match status" value="1"/>
</dbReference>
<dbReference type="PROSITE" id="PS52004">
    <property type="entry name" value="KS3_2"/>
    <property type="match status" value="2"/>
</dbReference>
<dbReference type="FunFam" id="3.40.47.10:FF:000019">
    <property type="entry name" value="Polyketide synthase type I"/>
    <property type="match status" value="2"/>
</dbReference>
<gene>
    <name evidence="9" type="primary">megAIII</name>
</gene>
<dbReference type="Gene3D" id="3.40.50.1820">
    <property type="entry name" value="alpha/beta hydrolase"/>
    <property type="match status" value="1"/>
</dbReference>
<dbReference type="Gene3D" id="3.30.70.3290">
    <property type="match status" value="2"/>
</dbReference>
<dbReference type="InterPro" id="IPR036291">
    <property type="entry name" value="NAD(P)-bd_dom_sf"/>
</dbReference>
<keyword evidence="5" id="KW-0012">Acyltransferase</keyword>
<dbReference type="InterPro" id="IPR016039">
    <property type="entry name" value="Thiolase-like"/>
</dbReference>
<dbReference type="Pfam" id="PF08659">
    <property type="entry name" value="KR"/>
    <property type="match status" value="2"/>
</dbReference>
<dbReference type="InterPro" id="IPR009081">
    <property type="entry name" value="PP-bd_ACP"/>
</dbReference>
<keyword evidence="4" id="KW-0511">Multifunctional enzyme</keyword>